<comment type="caution">
    <text evidence="1">The sequence shown here is derived from an EMBL/GenBank/DDBJ whole genome shotgun (WGS) entry which is preliminary data.</text>
</comment>
<proteinExistence type="predicted"/>
<keyword evidence="2" id="KW-1185">Reference proteome</keyword>
<reference evidence="1 2" key="1">
    <citation type="submission" date="2018-10" db="EMBL/GenBank/DDBJ databases">
        <title>Genome sequence of Verticillium nonalfalfae VnAa140.</title>
        <authorList>
            <person name="Stajich J.E."/>
            <person name="Kasson M.T."/>
        </authorList>
    </citation>
    <scope>NUCLEOTIDE SEQUENCE [LARGE SCALE GENOMIC DNA]</scope>
    <source>
        <strain evidence="1 2">VnAa140</strain>
    </source>
</reference>
<protein>
    <submittedName>
        <fullName evidence="1">Uncharacterized protein</fullName>
    </submittedName>
</protein>
<gene>
    <name evidence="1" type="ORF">D7B24_003304</name>
</gene>
<accession>A0A3M9XX21</accession>
<evidence type="ECO:0000313" key="2">
    <source>
        <dbReference type="Proteomes" id="UP000267145"/>
    </source>
</evidence>
<organism evidence="1 2">
    <name type="scientific">Verticillium nonalfalfae</name>
    <dbReference type="NCBI Taxonomy" id="1051616"/>
    <lineage>
        <taxon>Eukaryota</taxon>
        <taxon>Fungi</taxon>
        <taxon>Dikarya</taxon>
        <taxon>Ascomycota</taxon>
        <taxon>Pezizomycotina</taxon>
        <taxon>Sordariomycetes</taxon>
        <taxon>Hypocreomycetidae</taxon>
        <taxon>Glomerellales</taxon>
        <taxon>Plectosphaerellaceae</taxon>
        <taxon>Verticillium</taxon>
    </lineage>
</organism>
<dbReference type="AlphaFoldDB" id="A0A3M9XX21"/>
<dbReference type="EMBL" id="RBVV01000191">
    <property type="protein sequence ID" value="RNJ52561.1"/>
    <property type="molecule type" value="Genomic_DNA"/>
</dbReference>
<dbReference type="RefSeq" id="XP_028490719.1">
    <property type="nucleotide sequence ID" value="XM_028637496.1"/>
</dbReference>
<dbReference type="Proteomes" id="UP000267145">
    <property type="component" value="Unassembled WGS sequence"/>
</dbReference>
<sequence>MDSTEPINSLEVLVERLLQIQPLLRAVHDSVIRHGPEQMHFSSEKAVLNPEIEALRSRHAERTAQERAEKAMRAQTLDAVKVEDEARFRRADAEA</sequence>
<dbReference type="GeneID" id="39606993"/>
<name>A0A3M9XX21_9PEZI</name>
<evidence type="ECO:0000313" key="1">
    <source>
        <dbReference type="EMBL" id="RNJ52561.1"/>
    </source>
</evidence>